<dbReference type="AlphaFoldDB" id="A0A382DDR4"/>
<name>A0A382DDR4_9ZZZZ</name>
<dbReference type="Gene3D" id="3.40.50.1000">
    <property type="entry name" value="HAD superfamily/HAD-like"/>
    <property type="match status" value="1"/>
</dbReference>
<reference evidence="1" key="1">
    <citation type="submission" date="2018-05" db="EMBL/GenBank/DDBJ databases">
        <authorList>
            <person name="Lanie J.A."/>
            <person name="Ng W.-L."/>
            <person name="Kazmierczak K.M."/>
            <person name="Andrzejewski T.M."/>
            <person name="Davidsen T.M."/>
            <person name="Wayne K.J."/>
            <person name="Tettelin H."/>
            <person name="Glass J.I."/>
            <person name="Rusch D."/>
            <person name="Podicherti R."/>
            <person name="Tsui H.-C.T."/>
            <person name="Winkler M.E."/>
        </authorList>
    </citation>
    <scope>NUCLEOTIDE SEQUENCE</scope>
</reference>
<dbReference type="SUPFAM" id="SSF56784">
    <property type="entry name" value="HAD-like"/>
    <property type="match status" value="1"/>
</dbReference>
<gene>
    <name evidence="1" type="ORF">METZ01_LOCUS189016</name>
</gene>
<evidence type="ECO:0000313" key="1">
    <source>
        <dbReference type="EMBL" id="SVB36162.1"/>
    </source>
</evidence>
<protein>
    <recommendedName>
        <fullName evidence="2">FCP1 homology domain-containing protein</fullName>
    </recommendedName>
</protein>
<proteinExistence type="predicted"/>
<organism evidence="1">
    <name type="scientific">marine metagenome</name>
    <dbReference type="NCBI Taxonomy" id="408172"/>
    <lineage>
        <taxon>unclassified sequences</taxon>
        <taxon>metagenomes</taxon>
        <taxon>ecological metagenomes</taxon>
    </lineage>
</organism>
<dbReference type="EMBL" id="UINC01038731">
    <property type="protein sequence ID" value="SVB36162.1"/>
    <property type="molecule type" value="Genomic_DNA"/>
</dbReference>
<accession>A0A382DDR4</accession>
<sequence>MRYDTDTLRDFRIKLMEFDNPTIYCDMDGVLADFITFTTKVLGTKFTDKHWSKLPDDVFFQLSPMPDAHTLWSFISKHDPRILTAHPKSGRGAVSVRGADDKRKWMMKHFKWPPSKIFPVLRADKKRFAKDGRDGRPNLLIDDYAGNCEDFRSRGGIAVLHTSANNTIKELKKIGYK</sequence>
<dbReference type="InterPro" id="IPR036412">
    <property type="entry name" value="HAD-like_sf"/>
</dbReference>
<evidence type="ECO:0008006" key="2">
    <source>
        <dbReference type="Google" id="ProtNLM"/>
    </source>
</evidence>
<dbReference type="InterPro" id="IPR023214">
    <property type="entry name" value="HAD_sf"/>
</dbReference>